<keyword evidence="2" id="KW-1185">Reference proteome</keyword>
<protein>
    <submittedName>
        <fullName evidence="1">Uncharacterized protein</fullName>
    </submittedName>
</protein>
<comment type="caution">
    <text evidence="1">The sequence shown here is derived from an EMBL/GenBank/DDBJ whole genome shotgun (WGS) entry which is preliminary data.</text>
</comment>
<organism evidence="1 2">
    <name type="scientific">Lepagella muris</name>
    <dbReference type="NCBI Taxonomy" id="3032870"/>
    <lineage>
        <taxon>Bacteria</taxon>
        <taxon>Pseudomonadati</taxon>
        <taxon>Bacteroidota</taxon>
        <taxon>Bacteroidia</taxon>
        <taxon>Bacteroidales</taxon>
        <taxon>Muribaculaceae</taxon>
        <taxon>Lepagella</taxon>
    </lineage>
</organism>
<evidence type="ECO:0000313" key="2">
    <source>
        <dbReference type="Proteomes" id="UP000306319"/>
    </source>
</evidence>
<name>A0AC61RN69_9BACT</name>
<dbReference type="Proteomes" id="UP000306319">
    <property type="component" value="Unassembled WGS sequence"/>
</dbReference>
<sequence>MIKYLINISNAKLILIFDINQMEVKKIKRGDRLQVALLELNVGDSVKVPYRHYSENSIRATVTQLKKGSESPIGYDIDARSNVAAIVTRTQ</sequence>
<gene>
    <name evidence="1" type="ORF">E5331_01160</name>
</gene>
<accession>A0AC61RN69</accession>
<evidence type="ECO:0000313" key="1">
    <source>
        <dbReference type="EMBL" id="TGY81019.1"/>
    </source>
</evidence>
<reference evidence="1" key="1">
    <citation type="submission" date="2019-04" db="EMBL/GenBank/DDBJ databases">
        <title>Microbes associate with the intestines of laboratory mice.</title>
        <authorList>
            <person name="Navarre W."/>
            <person name="Wong E."/>
            <person name="Huang K."/>
            <person name="Tropini C."/>
            <person name="Ng K."/>
            <person name="Yu B."/>
        </authorList>
    </citation>
    <scope>NUCLEOTIDE SEQUENCE</scope>
    <source>
        <strain evidence="1">NM04_E33</strain>
    </source>
</reference>
<proteinExistence type="predicted"/>
<dbReference type="EMBL" id="SRYB01000001">
    <property type="protein sequence ID" value="TGY81019.1"/>
    <property type="molecule type" value="Genomic_DNA"/>
</dbReference>